<dbReference type="InterPro" id="IPR013378">
    <property type="entry name" value="InlB-like_B-rpt"/>
</dbReference>
<dbReference type="EMBL" id="DVNF01000081">
    <property type="protein sequence ID" value="HIU60287.1"/>
    <property type="molecule type" value="Genomic_DNA"/>
</dbReference>
<evidence type="ECO:0000256" key="1">
    <source>
        <dbReference type="ARBA" id="ARBA00004196"/>
    </source>
</evidence>
<dbReference type="Pfam" id="PF09479">
    <property type="entry name" value="Flg_new"/>
    <property type="match status" value="1"/>
</dbReference>
<dbReference type="InterPro" id="IPR042229">
    <property type="entry name" value="Listeria/Bacterioides_rpt_sf"/>
</dbReference>
<dbReference type="NCBIfam" id="TIGR02543">
    <property type="entry name" value="List_Bact_rpt"/>
    <property type="match status" value="1"/>
</dbReference>
<protein>
    <submittedName>
        <fullName evidence="3">InlB B-repeat-containing protein</fullName>
    </submittedName>
</protein>
<comment type="subcellular location">
    <subcellularLocation>
        <location evidence="1">Cell envelope</location>
    </subcellularLocation>
</comment>
<feature type="transmembrane region" description="Helical" evidence="2">
    <location>
        <begin position="6"/>
        <end position="28"/>
    </location>
</feature>
<dbReference type="AlphaFoldDB" id="A0A9D1MH98"/>
<reference evidence="3" key="1">
    <citation type="submission" date="2020-10" db="EMBL/GenBank/DDBJ databases">
        <authorList>
            <person name="Gilroy R."/>
        </authorList>
    </citation>
    <scope>NUCLEOTIDE SEQUENCE</scope>
    <source>
        <strain evidence="3">18911</strain>
    </source>
</reference>
<evidence type="ECO:0000256" key="2">
    <source>
        <dbReference type="SAM" id="Phobius"/>
    </source>
</evidence>
<dbReference type="Gene3D" id="2.60.40.4270">
    <property type="entry name" value="Listeria-Bacteroides repeat domain"/>
    <property type="match status" value="1"/>
</dbReference>
<evidence type="ECO:0000313" key="4">
    <source>
        <dbReference type="Proteomes" id="UP000824094"/>
    </source>
</evidence>
<organism evidence="3 4">
    <name type="scientific">Candidatus Stercoripulliclostridium merdigallinarum</name>
    <dbReference type="NCBI Taxonomy" id="2840951"/>
    <lineage>
        <taxon>Bacteria</taxon>
        <taxon>Bacillati</taxon>
        <taxon>Bacillota</taxon>
        <taxon>Clostridia</taxon>
        <taxon>Eubacteriales</taxon>
        <taxon>Candidatus Stercoripulliclostridium</taxon>
    </lineage>
</organism>
<gene>
    <name evidence="3" type="ORF">IAB05_02715</name>
</gene>
<evidence type="ECO:0000313" key="3">
    <source>
        <dbReference type="EMBL" id="HIU60287.1"/>
    </source>
</evidence>
<keyword evidence="2" id="KW-1133">Transmembrane helix</keyword>
<name>A0A9D1MH98_9FIRM</name>
<accession>A0A9D1MH98</accession>
<proteinExistence type="predicted"/>
<keyword evidence="2" id="KW-0472">Membrane</keyword>
<keyword evidence="2" id="KW-0812">Transmembrane</keyword>
<dbReference type="GO" id="GO:0030313">
    <property type="term" value="C:cell envelope"/>
    <property type="evidence" value="ECO:0007669"/>
    <property type="project" value="UniProtKB-SubCell"/>
</dbReference>
<sequence length="135" mass="14784">MELWMIIVIAAAAIVVLAIIIAILATVLRKYTISFKTGVVKYTTEVPVIKARKGAAIELPVLASRDYDFKGWYTDAQCTSPANFEKMPKGDMTLYAGWTKKQASKPAQKPQSAEPSLDLGGAIAHNLAFRIALDW</sequence>
<comment type="caution">
    <text evidence="3">The sequence shown here is derived from an EMBL/GenBank/DDBJ whole genome shotgun (WGS) entry which is preliminary data.</text>
</comment>
<dbReference type="Proteomes" id="UP000824094">
    <property type="component" value="Unassembled WGS sequence"/>
</dbReference>
<reference evidence="3" key="2">
    <citation type="journal article" date="2021" name="PeerJ">
        <title>Extensive microbial diversity within the chicken gut microbiome revealed by metagenomics and culture.</title>
        <authorList>
            <person name="Gilroy R."/>
            <person name="Ravi A."/>
            <person name="Getino M."/>
            <person name="Pursley I."/>
            <person name="Horton D.L."/>
            <person name="Alikhan N.F."/>
            <person name="Baker D."/>
            <person name="Gharbi K."/>
            <person name="Hall N."/>
            <person name="Watson M."/>
            <person name="Adriaenssens E.M."/>
            <person name="Foster-Nyarko E."/>
            <person name="Jarju S."/>
            <person name="Secka A."/>
            <person name="Antonio M."/>
            <person name="Oren A."/>
            <person name="Chaudhuri R.R."/>
            <person name="La Ragione R."/>
            <person name="Hildebrand F."/>
            <person name="Pallen M.J."/>
        </authorList>
    </citation>
    <scope>NUCLEOTIDE SEQUENCE</scope>
    <source>
        <strain evidence="3">18911</strain>
    </source>
</reference>